<dbReference type="SMART" id="SM00530">
    <property type="entry name" value="HTH_XRE"/>
    <property type="match status" value="1"/>
</dbReference>
<keyword evidence="4" id="KW-1185">Reference proteome</keyword>
<feature type="region of interest" description="Disordered" evidence="1">
    <location>
        <begin position="126"/>
        <end position="156"/>
    </location>
</feature>
<dbReference type="Proteomes" id="UP000219482">
    <property type="component" value="Unassembled WGS sequence"/>
</dbReference>
<dbReference type="EMBL" id="OCNK01000003">
    <property type="protein sequence ID" value="SOE00566.1"/>
    <property type="molecule type" value="Genomic_DNA"/>
</dbReference>
<dbReference type="PROSITE" id="PS50943">
    <property type="entry name" value="HTH_CROC1"/>
    <property type="match status" value="1"/>
</dbReference>
<dbReference type="Pfam" id="PF01381">
    <property type="entry name" value="HTH_3"/>
    <property type="match status" value="1"/>
</dbReference>
<evidence type="ECO:0000256" key="1">
    <source>
        <dbReference type="SAM" id="MobiDB-lite"/>
    </source>
</evidence>
<proteinExistence type="predicted"/>
<dbReference type="InterPro" id="IPR010982">
    <property type="entry name" value="Lambda_DNA-bd_dom_sf"/>
</dbReference>
<accession>A0A286GZD4</accession>
<sequence>MTFDLAGALRRIRRLADLSQRELARACGISQSAIARAERNASDLPTGALVRAAAQAGLTVALVDGEGQEVAPMSSQAVRDRADRRFPAHLDTRYSDQGWWHDDHHYGRARPWYTFDRDRRLRDAVRRRVGTPEDHQLPQPGDSPEERAAERAAVRRRRRDEDRERRCLAGESRRLPEFFECHCLSGCDDLEDWSGRPVHAEGCPCSCDVG</sequence>
<dbReference type="InterPro" id="IPR001387">
    <property type="entry name" value="Cro/C1-type_HTH"/>
</dbReference>
<feature type="compositionally biased region" description="Basic and acidic residues" evidence="1">
    <location>
        <begin position="144"/>
        <end position="156"/>
    </location>
</feature>
<dbReference type="SUPFAM" id="SSF47413">
    <property type="entry name" value="lambda repressor-like DNA-binding domains"/>
    <property type="match status" value="1"/>
</dbReference>
<feature type="compositionally biased region" description="Basic and acidic residues" evidence="1">
    <location>
        <begin position="126"/>
        <end position="136"/>
    </location>
</feature>
<dbReference type="RefSeq" id="WP_159961730.1">
    <property type="nucleotide sequence ID" value="NZ_OCNK01000003.1"/>
</dbReference>
<dbReference type="GO" id="GO:0003677">
    <property type="term" value="F:DNA binding"/>
    <property type="evidence" value="ECO:0007669"/>
    <property type="project" value="InterPro"/>
</dbReference>
<dbReference type="Gene3D" id="1.10.260.40">
    <property type="entry name" value="lambda repressor-like DNA-binding domains"/>
    <property type="match status" value="1"/>
</dbReference>
<dbReference type="CDD" id="cd00093">
    <property type="entry name" value="HTH_XRE"/>
    <property type="match status" value="1"/>
</dbReference>
<protein>
    <submittedName>
        <fullName evidence="3">Helix-turn-helix domain-containing protein</fullName>
    </submittedName>
</protein>
<reference evidence="4" key="1">
    <citation type="submission" date="2017-09" db="EMBL/GenBank/DDBJ databases">
        <authorList>
            <person name="Varghese N."/>
            <person name="Submissions S."/>
        </authorList>
    </citation>
    <scope>NUCLEOTIDE SEQUENCE [LARGE SCALE GENOMIC DNA]</scope>
    <source>
        <strain evidence="4">DSM 44270</strain>
    </source>
</reference>
<organism evidence="3 4">
    <name type="scientific">Blastococcus haudaquaticus</name>
    <dbReference type="NCBI Taxonomy" id="1938745"/>
    <lineage>
        <taxon>Bacteria</taxon>
        <taxon>Bacillati</taxon>
        <taxon>Actinomycetota</taxon>
        <taxon>Actinomycetes</taxon>
        <taxon>Geodermatophilales</taxon>
        <taxon>Geodermatophilaceae</taxon>
        <taxon>Blastococcus</taxon>
    </lineage>
</organism>
<name>A0A286GZD4_9ACTN</name>
<dbReference type="AlphaFoldDB" id="A0A286GZD4"/>
<evidence type="ECO:0000259" key="2">
    <source>
        <dbReference type="PROSITE" id="PS50943"/>
    </source>
</evidence>
<evidence type="ECO:0000313" key="3">
    <source>
        <dbReference type="EMBL" id="SOE00566.1"/>
    </source>
</evidence>
<evidence type="ECO:0000313" key="4">
    <source>
        <dbReference type="Proteomes" id="UP000219482"/>
    </source>
</evidence>
<gene>
    <name evidence="3" type="ORF">SAMN06272739_2666</name>
</gene>
<dbReference type="OrthoDB" id="3383514at2"/>
<feature type="domain" description="HTH cro/C1-type" evidence="2">
    <location>
        <begin position="9"/>
        <end position="63"/>
    </location>
</feature>